<sequence>MKTCRWRAAAAPPLQPWIGRSPMAVGKSTDLEPKGPPPCIVAIAFDLDLITCIFQTFNNRSRRLRTPAREEGARQLRRVTSTRKEAGKWSDSAEPRHRRRSPPPQTTNPTAPSSPRRCRRTTHSILAMYRREPRFPHPPAAEAAGRGGETSEPPPAN</sequence>
<dbReference type="Gramene" id="TRITD5Bv1G004890.1">
    <property type="protein sequence ID" value="TRITD5Bv1G004890.1"/>
    <property type="gene ID" value="TRITD5Bv1G004890"/>
</dbReference>
<dbReference type="Proteomes" id="UP000324705">
    <property type="component" value="Chromosome 5B"/>
</dbReference>
<keyword evidence="7" id="KW-1185">Reference proteome</keyword>
<dbReference type="EMBL" id="LT934120">
    <property type="protein sequence ID" value="VAI35075.1"/>
    <property type="molecule type" value="Genomic_DNA"/>
</dbReference>
<dbReference type="EMBL" id="LT934120">
    <property type="protein sequence ID" value="VAI26545.1"/>
    <property type="molecule type" value="Genomic_DNA"/>
</dbReference>
<feature type="region of interest" description="Disordered" evidence="1">
    <location>
        <begin position="60"/>
        <end position="157"/>
    </location>
</feature>
<evidence type="ECO:0000313" key="5">
    <source>
        <dbReference type="EMBL" id="VAI42109.1"/>
    </source>
</evidence>
<evidence type="ECO:0000313" key="3">
    <source>
        <dbReference type="EMBL" id="VAI35075.1"/>
    </source>
</evidence>
<evidence type="ECO:0000313" key="4">
    <source>
        <dbReference type="EMBL" id="VAI39159.1"/>
    </source>
</evidence>
<proteinExistence type="predicted"/>
<evidence type="ECO:0000313" key="2">
    <source>
        <dbReference type="EMBL" id="VAI26545.1"/>
    </source>
</evidence>
<feature type="compositionally biased region" description="Basic and acidic residues" evidence="1">
    <location>
        <begin position="82"/>
        <end position="95"/>
    </location>
</feature>
<dbReference type="Gramene" id="TRITD6Av1G009790.1">
    <property type="protein sequence ID" value="TRITD6Av1G009790.1"/>
    <property type="gene ID" value="TRITD6Av1G009790"/>
</dbReference>
<dbReference type="Gramene" id="TRITD5Bv1G172670.1">
    <property type="protein sequence ID" value="TRITD5Bv1G172670.1"/>
    <property type="gene ID" value="TRITD5Bv1G172670"/>
</dbReference>
<dbReference type="AlphaFoldDB" id="A0A9R1AG06"/>
<organism evidence="2 7">
    <name type="scientific">Triticum turgidum subsp. durum</name>
    <name type="common">Durum wheat</name>
    <name type="synonym">Triticum durum</name>
    <dbReference type="NCBI Taxonomy" id="4567"/>
    <lineage>
        <taxon>Eukaryota</taxon>
        <taxon>Viridiplantae</taxon>
        <taxon>Streptophyta</taxon>
        <taxon>Embryophyta</taxon>
        <taxon>Tracheophyta</taxon>
        <taxon>Spermatophyta</taxon>
        <taxon>Magnoliopsida</taxon>
        <taxon>Liliopsida</taxon>
        <taxon>Poales</taxon>
        <taxon>Poaceae</taxon>
        <taxon>BOP clade</taxon>
        <taxon>Pooideae</taxon>
        <taxon>Triticodae</taxon>
        <taxon>Triticeae</taxon>
        <taxon>Triticinae</taxon>
        <taxon>Triticum</taxon>
    </lineage>
</organism>
<dbReference type="Gramene" id="TRITD6Av1G014510.1">
    <property type="protein sequence ID" value="TRITD6Av1G014510.1"/>
    <property type="gene ID" value="TRITD6Av1G014510"/>
</dbReference>
<evidence type="ECO:0000256" key="1">
    <source>
        <dbReference type="SAM" id="MobiDB-lite"/>
    </source>
</evidence>
<evidence type="ECO:0000313" key="7">
    <source>
        <dbReference type="Proteomes" id="UP000324705"/>
    </source>
</evidence>
<evidence type="ECO:0000313" key="6">
    <source>
        <dbReference type="EMBL" id="VAI42436.1"/>
    </source>
</evidence>
<feature type="region of interest" description="Disordered" evidence="1">
    <location>
        <begin position="1"/>
        <end position="31"/>
    </location>
</feature>
<dbReference type="EMBL" id="LT934121">
    <property type="protein sequence ID" value="VAI42436.1"/>
    <property type="molecule type" value="Genomic_DNA"/>
</dbReference>
<dbReference type="EMBL" id="LT934120">
    <property type="protein sequence ID" value="VAI39159.1"/>
    <property type="molecule type" value="Genomic_DNA"/>
</dbReference>
<reference evidence="2 7" key="1">
    <citation type="submission" date="2017-09" db="EMBL/GenBank/DDBJ databases">
        <authorList>
            <consortium name="International Durum Wheat Genome Sequencing Consortium (IDWGSC)"/>
            <person name="Milanesi L."/>
        </authorList>
    </citation>
    <scope>NUCLEOTIDE SEQUENCE [LARGE SCALE GENOMIC DNA]</scope>
    <source>
        <strain evidence="7">cv. Svevo</strain>
    </source>
</reference>
<gene>
    <name evidence="2" type="ORF">TRITD_5Bv1G004890</name>
    <name evidence="3" type="ORF">TRITD_5Bv1G172670</name>
    <name evidence="4" type="ORF">TRITD_5Bv1G233560</name>
    <name evidence="5" type="ORF">TRITD_6Av1G009790</name>
    <name evidence="6" type="ORF">TRITD_6Av1G014510</name>
</gene>
<name>A0A9R1AG06_TRITD</name>
<dbReference type="EMBL" id="LT934121">
    <property type="protein sequence ID" value="VAI42109.1"/>
    <property type="molecule type" value="Genomic_DNA"/>
</dbReference>
<dbReference type="Gramene" id="TRITD5Bv1G233560.1">
    <property type="protein sequence ID" value="TRITD5Bv1G233560.1"/>
    <property type="gene ID" value="TRITD5Bv1G233560"/>
</dbReference>
<accession>A0A9R1AG06</accession>
<dbReference type="Proteomes" id="UP000324705">
    <property type="component" value="Chromosome 6A"/>
</dbReference>
<protein>
    <submittedName>
        <fullName evidence="2 5">Uncharacterized protein</fullName>
    </submittedName>
</protein>